<dbReference type="SMART" id="SM00046">
    <property type="entry name" value="DAGKc"/>
    <property type="match status" value="1"/>
</dbReference>
<dbReference type="PANTHER" id="PTHR11255">
    <property type="entry name" value="DIACYLGLYCEROL KINASE"/>
    <property type="match status" value="1"/>
</dbReference>
<name>A0ABN9UIN6_9DINO</name>
<evidence type="ECO:0000259" key="8">
    <source>
        <dbReference type="PROSITE" id="PS50146"/>
    </source>
</evidence>
<dbReference type="EMBL" id="CAUYUJ010015837">
    <property type="protein sequence ID" value="CAK0858724.1"/>
    <property type="molecule type" value="Genomic_DNA"/>
</dbReference>
<evidence type="ECO:0000256" key="4">
    <source>
        <dbReference type="ARBA" id="ARBA00022741"/>
    </source>
</evidence>
<evidence type="ECO:0000313" key="10">
    <source>
        <dbReference type="Proteomes" id="UP001189429"/>
    </source>
</evidence>
<dbReference type="PROSITE" id="PS50146">
    <property type="entry name" value="DAGK"/>
    <property type="match status" value="1"/>
</dbReference>
<reference evidence="9" key="1">
    <citation type="submission" date="2023-10" db="EMBL/GenBank/DDBJ databases">
        <authorList>
            <person name="Chen Y."/>
            <person name="Shah S."/>
            <person name="Dougan E. K."/>
            <person name="Thang M."/>
            <person name="Chan C."/>
        </authorList>
    </citation>
    <scope>NUCLEOTIDE SEQUENCE [LARGE SCALE GENOMIC DNA]</scope>
</reference>
<keyword evidence="4" id="KW-0547">Nucleotide-binding</keyword>
<dbReference type="Proteomes" id="UP001189429">
    <property type="component" value="Unassembled WGS sequence"/>
</dbReference>
<keyword evidence="10" id="KW-1185">Reference proteome</keyword>
<evidence type="ECO:0000256" key="6">
    <source>
        <dbReference type="ARBA" id="ARBA00022840"/>
    </source>
</evidence>
<evidence type="ECO:0000256" key="2">
    <source>
        <dbReference type="ARBA" id="ARBA00012133"/>
    </source>
</evidence>
<evidence type="ECO:0000256" key="5">
    <source>
        <dbReference type="ARBA" id="ARBA00022777"/>
    </source>
</evidence>
<evidence type="ECO:0000256" key="7">
    <source>
        <dbReference type="SAM" id="MobiDB-lite"/>
    </source>
</evidence>
<dbReference type="InterPro" id="IPR037607">
    <property type="entry name" value="DGK"/>
</dbReference>
<comment type="similarity">
    <text evidence="1">Belongs to the eukaryotic diacylglycerol kinase family.</text>
</comment>
<feature type="compositionally biased region" description="Low complexity" evidence="7">
    <location>
        <begin position="354"/>
        <end position="376"/>
    </location>
</feature>
<dbReference type="InterPro" id="IPR016064">
    <property type="entry name" value="NAD/diacylglycerol_kinase_sf"/>
</dbReference>
<accession>A0ABN9UIN6</accession>
<dbReference type="InterPro" id="IPR017438">
    <property type="entry name" value="ATP-NAD_kinase_N"/>
</dbReference>
<comment type="caution">
    <text evidence="9">The sequence shown here is derived from an EMBL/GenBank/DDBJ whole genome shotgun (WGS) entry which is preliminary data.</text>
</comment>
<dbReference type="PANTHER" id="PTHR11255:SF121">
    <property type="entry name" value="DIACYLGLYCEROL KINASE (ATP)"/>
    <property type="match status" value="1"/>
</dbReference>
<gene>
    <name evidence="9" type="ORF">PCOR1329_LOCUS48330</name>
</gene>
<protein>
    <recommendedName>
        <fullName evidence="2">diacylglycerol kinase (ATP)</fullName>
        <ecNumber evidence="2">2.7.1.107</ecNumber>
    </recommendedName>
</protein>
<keyword evidence="5" id="KW-0418">Kinase</keyword>
<keyword evidence="3" id="KW-0808">Transferase</keyword>
<dbReference type="Gene3D" id="3.40.50.10330">
    <property type="entry name" value="Probable inorganic polyphosphate/atp-NAD kinase, domain 1"/>
    <property type="match status" value="1"/>
</dbReference>
<sequence>MGSEGPPSLDGQTDPSSDRRVEIVVIVNPTSGGNVAGEFLKLPAGGLEMDALGGRRKVRISSYSILDPGKVGFLHLAEAVMRLKTDEHVCCIVAGGDGTVMWVIEEMFKHGIDVDRVTLGTTPFGTGNDFSNVTGWGTRGPSPGFLKENSGFSGMRRYVDAWLQAEQRPYDIWETSMRTMASEKAGFEFIQDGRKVCTDKHIERHGIRRLGDGSLEMSKYVCNYFSVGLDARVGVGFDKLRAKSQVINKGVYALEGAKKLLFKKKGVIGNVVDSLVELQSDTLLDRAAEGHKKDERAVVFKAGRQDDGDDKKLVGNPVSLIFMNIPSIAGGLDIWKWSKSRMGISGPSDLLKCPTSATASSSASPTAPASASTSSSCGPPRLSAAGGTASTRARSR</sequence>
<proteinExistence type="inferred from homology"/>
<dbReference type="InterPro" id="IPR000756">
    <property type="entry name" value="Diacylglycerol_kin_accessory"/>
</dbReference>
<dbReference type="EC" id="2.7.1.107" evidence="2"/>
<dbReference type="Pfam" id="PF00781">
    <property type="entry name" value="DAGK_cat"/>
    <property type="match status" value="1"/>
</dbReference>
<organism evidence="9 10">
    <name type="scientific">Prorocentrum cordatum</name>
    <dbReference type="NCBI Taxonomy" id="2364126"/>
    <lineage>
        <taxon>Eukaryota</taxon>
        <taxon>Sar</taxon>
        <taxon>Alveolata</taxon>
        <taxon>Dinophyceae</taxon>
        <taxon>Prorocentrales</taxon>
        <taxon>Prorocentraceae</taxon>
        <taxon>Prorocentrum</taxon>
    </lineage>
</organism>
<evidence type="ECO:0000256" key="3">
    <source>
        <dbReference type="ARBA" id="ARBA00022679"/>
    </source>
</evidence>
<dbReference type="Pfam" id="PF00609">
    <property type="entry name" value="DAGK_acc"/>
    <property type="match status" value="1"/>
</dbReference>
<dbReference type="InterPro" id="IPR001206">
    <property type="entry name" value="Diacylglycerol_kinase_cat_dom"/>
</dbReference>
<keyword evidence="6" id="KW-0067">ATP-binding</keyword>
<feature type="region of interest" description="Disordered" evidence="7">
    <location>
        <begin position="353"/>
        <end position="396"/>
    </location>
</feature>
<dbReference type="SUPFAM" id="SSF111331">
    <property type="entry name" value="NAD kinase/diacylglycerol kinase-like"/>
    <property type="match status" value="1"/>
</dbReference>
<feature type="domain" description="DAGKc" evidence="8">
    <location>
        <begin position="18"/>
        <end position="169"/>
    </location>
</feature>
<evidence type="ECO:0000313" key="9">
    <source>
        <dbReference type="EMBL" id="CAK0858724.1"/>
    </source>
</evidence>
<evidence type="ECO:0000256" key="1">
    <source>
        <dbReference type="ARBA" id="ARBA00009280"/>
    </source>
</evidence>